<dbReference type="Proteomes" id="UP000292235">
    <property type="component" value="Chromosome"/>
</dbReference>
<dbReference type="EMBL" id="CP036455">
    <property type="protein sequence ID" value="QBI53980.1"/>
    <property type="molecule type" value="Genomic_DNA"/>
</dbReference>
<keyword evidence="4" id="KW-0862">Zinc</keyword>
<gene>
    <name evidence="6" type="ORF">EKD16_10975</name>
</gene>
<evidence type="ECO:0000313" key="6">
    <source>
        <dbReference type="EMBL" id="QBI53980.1"/>
    </source>
</evidence>
<dbReference type="GO" id="GO:0046872">
    <property type="term" value="F:metal ion binding"/>
    <property type="evidence" value="ECO:0007669"/>
    <property type="project" value="UniProtKB-KW"/>
</dbReference>
<dbReference type="OrthoDB" id="9801445at2"/>
<dbReference type="InterPro" id="IPR003785">
    <property type="entry name" value="Creatininase/forma_Hydrolase"/>
</dbReference>
<protein>
    <submittedName>
        <fullName evidence="6">Creatinine amidohydrolase</fullName>
    </submittedName>
</protein>
<dbReference type="PANTHER" id="PTHR35005:SF1">
    <property type="entry name" value="2-AMINO-5-FORMYLAMINO-6-RIBOSYLAMINOPYRIMIDIN-4(3H)-ONE 5'-MONOPHOSPHATE DEFORMYLASE"/>
    <property type="match status" value="1"/>
</dbReference>
<dbReference type="RefSeq" id="WP_131098247.1">
    <property type="nucleotide sequence ID" value="NZ_CP036455.1"/>
</dbReference>
<accession>A0A4P6Q1K5</accession>
<evidence type="ECO:0000256" key="2">
    <source>
        <dbReference type="ARBA" id="ARBA00022723"/>
    </source>
</evidence>
<keyword evidence="2" id="KW-0479">Metal-binding</keyword>
<evidence type="ECO:0000256" key="5">
    <source>
        <dbReference type="ARBA" id="ARBA00024029"/>
    </source>
</evidence>
<evidence type="ECO:0000256" key="3">
    <source>
        <dbReference type="ARBA" id="ARBA00022801"/>
    </source>
</evidence>
<dbReference type="SUPFAM" id="SSF102215">
    <property type="entry name" value="Creatininase"/>
    <property type="match status" value="1"/>
</dbReference>
<comment type="similarity">
    <text evidence="5">Belongs to the creatininase superfamily.</text>
</comment>
<dbReference type="KEGG" id="strr:EKD16_10975"/>
<evidence type="ECO:0000256" key="4">
    <source>
        <dbReference type="ARBA" id="ARBA00022833"/>
    </source>
</evidence>
<reference evidence="6 7" key="1">
    <citation type="submission" date="2019-02" db="EMBL/GenBank/DDBJ databases">
        <authorList>
            <person name="Khodamoradi S."/>
            <person name="Hahnke R.L."/>
            <person name="Kaempfer P."/>
            <person name="Schumann P."/>
            <person name="Rohde M."/>
            <person name="Steinert M."/>
            <person name="Luzhetskyy A."/>
            <person name="Wink J."/>
            <person name="Ruckert C."/>
        </authorList>
    </citation>
    <scope>NUCLEOTIDE SEQUENCE [LARGE SCALE GENOMIC DNA]</scope>
    <source>
        <strain evidence="6 7">M2</strain>
    </source>
</reference>
<dbReference type="InterPro" id="IPR024087">
    <property type="entry name" value="Creatininase-like_sf"/>
</dbReference>
<dbReference type="Pfam" id="PF02633">
    <property type="entry name" value="Creatininase"/>
    <property type="match status" value="1"/>
</dbReference>
<dbReference type="AlphaFoldDB" id="A0A4P6Q1K5"/>
<dbReference type="PANTHER" id="PTHR35005">
    <property type="entry name" value="3-DEHYDRO-SCYLLO-INOSOSE HYDROLASE"/>
    <property type="match status" value="1"/>
</dbReference>
<organism evidence="6 7">
    <name type="scientific">Streptomonospora litoralis</name>
    <dbReference type="NCBI Taxonomy" id="2498135"/>
    <lineage>
        <taxon>Bacteria</taxon>
        <taxon>Bacillati</taxon>
        <taxon>Actinomycetota</taxon>
        <taxon>Actinomycetes</taxon>
        <taxon>Streptosporangiales</taxon>
        <taxon>Nocardiopsidaceae</taxon>
        <taxon>Streptomonospora</taxon>
    </lineage>
</organism>
<proteinExistence type="inferred from homology"/>
<keyword evidence="7" id="KW-1185">Reference proteome</keyword>
<dbReference type="GO" id="GO:0009231">
    <property type="term" value="P:riboflavin biosynthetic process"/>
    <property type="evidence" value="ECO:0007669"/>
    <property type="project" value="TreeGrafter"/>
</dbReference>
<dbReference type="GO" id="GO:0016811">
    <property type="term" value="F:hydrolase activity, acting on carbon-nitrogen (but not peptide) bonds, in linear amides"/>
    <property type="evidence" value="ECO:0007669"/>
    <property type="project" value="TreeGrafter"/>
</dbReference>
<evidence type="ECO:0000313" key="7">
    <source>
        <dbReference type="Proteomes" id="UP000292235"/>
    </source>
</evidence>
<name>A0A4P6Q1K5_9ACTN</name>
<keyword evidence="3 6" id="KW-0378">Hydrolase</keyword>
<comment type="cofactor">
    <cofactor evidence="1">
        <name>Zn(2+)</name>
        <dbReference type="ChEBI" id="CHEBI:29105"/>
    </cofactor>
</comment>
<sequence>MAAEGQERPYGRLTAPRITAELSERSILCLPVGSVEQHGPHLPLNTDMVIAERSTTHLAAEVADRHKAERIGTLG</sequence>
<dbReference type="Gene3D" id="3.40.50.10310">
    <property type="entry name" value="Creatininase"/>
    <property type="match status" value="1"/>
</dbReference>
<evidence type="ECO:0000256" key="1">
    <source>
        <dbReference type="ARBA" id="ARBA00001947"/>
    </source>
</evidence>